<dbReference type="InterPro" id="IPR000073">
    <property type="entry name" value="AB_hydrolase_1"/>
</dbReference>
<gene>
    <name evidence="2" type="primary">28951236</name>
</gene>
<organism evidence="2 3">
    <name type="scientific">Fusarium oxysporum (strain Fo5176)</name>
    <name type="common">Fusarium vascular wilt</name>
    <dbReference type="NCBI Taxonomy" id="660025"/>
    <lineage>
        <taxon>Eukaryota</taxon>
        <taxon>Fungi</taxon>
        <taxon>Dikarya</taxon>
        <taxon>Ascomycota</taxon>
        <taxon>Pezizomycotina</taxon>
        <taxon>Sordariomycetes</taxon>
        <taxon>Hypocreomycetidae</taxon>
        <taxon>Hypocreales</taxon>
        <taxon>Nectriaceae</taxon>
        <taxon>Fusarium</taxon>
        <taxon>Fusarium oxysporum species complex</taxon>
    </lineage>
</organism>
<dbReference type="GO" id="GO:0047372">
    <property type="term" value="F:monoacylglycerol lipase activity"/>
    <property type="evidence" value="ECO:0007669"/>
    <property type="project" value="TreeGrafter"/>
</dbReference>
<dbReference type="PANTHER" id="PTHR43798">
    <property type="entry name" value="MONOACYLGLYCEROL LIPASE"/>
    <property type="match status" value="1"/>
</dbReference>
<dbReference type="Proteomes" id="UP000002489">
    <property type="component" value="Unassembled WGS sequence"/>
</dbReference>
<dbReference type="InterPro" id="IPR029058">
    <property type="entry name" value="AB_hydrolase_fold"/>
</dbReference>
<protein>
    <recommendedName>
        <fullName evidence="1">AB hydrolase-1 domain-containing protein</fullName>
    </recommendedName>
</protein>
<accession>A0A0D2Y0B2</accession>
<evidence type="ECO:0000313" key="3">
    <source>
        <dbReference type="Proteomes" id="UP000002489"/>
    </source>
</evidence>
<dbReference type="PRINTS" id="PR00111">
    <property type="entry name" value="ABHYDROLASE"/>
</dbReference>
<sequence length="270" mass="28631">MPFIKVQNKKLFYAQVDAETVSKDGPVLVFIHGLGSSHSFYIPVMNQLATAGYSSIALDVYGSGLSVLSEGVEDPTFDTIASDVKALLEGLSIPPENAVAVGHSMGGIIVPKLALKCSLRGAVLIGPVLPKPAMAEIFNTRIGTVKKEGMEPMAKTIPFAATGSKATLTQKAFIRALLLSQEPEGYIALCRAIAQAELPPYANIKCPVLVLSGEEDKTSPIPDAQKILSDWGCSDSSKSMHILPGVGHWHCIEAADEVGSKIQEFLSKLG</sequence>
<dbReference type="Gene3D" id="3.40.50.1820">
    <property type="entry name" value="alpha/beta hydrolase"/>
    <property type="match status" value="1"/>
</dbReference>
<dbReference type="GO" id="GO:0016020">
    <property type="term" value="C:membrane"/>
    <property type="evidence" value="ECO:0007669"/>
    <property type="project" value="TreeGrafter"/>
</dbReference>
<dbReference type="STRING" id="426428.A0A0D2Y0B2"/>
<dbReference type="GO" id="GO:0046464">
    <property type="term" value="P:acylglycerol catabolic process"/>
    <property type="evidence" value="ECO:0007669"/>
    <property type="project" value="TreeGrafter"/>
</dbReference>
<dbReference type="Pfam" id="PF12697">
    <property type="entry name" value="Abhydrolase_6"/>
    <property type="match status" value="1"/>
</dbReference>
<name>A0A0D2Y0B2_FUSOF</name>
<dbReference type="SUPFAM" id="SSF53474">
    <property type="entry name" value="alpha/beta-Hydrolases"/>
    <property type="match status" value="1"/>
</dbReference>
<reference evidence="3" key="1">
    <citation type="journal article" date="2012" name="Mol. Plant Microbe Interact.">
        <title>A highly conserved effector in Fusarium oxysporum is required for full virulence on Arabidopsis.</title>
        <authorList>
            <person name="Thatcher L.F."/>
            <person name="Gardiner D.M."/>
            <person name="Kazan K."/>
            <person name="Manners J."/>
        </authorList>
    </citation>
    <scope>NUCLEOTIDE SEQUENCE [LARGE SCALE GENOMIC DNA]</scope>
    <source>
        <strain evidence="3">Fo5176</strain>
    </source>
</reference>
<dbReference type="AlphaFoldDB" id="A0A0D2Y0B2"/>
<dbReference type="InterPro" id="IPR050266">
    <property type="entry name" value="AB_hydrolase_sf"/>
</dbReference>
<proteinExistence type="predicted"/>
<evidence type="ECO:0000259" key="1">
    <source>
        <dbReference type="Pfam" id="PF12697"/>
    </source>
</evidence>
<evidence type="ECO:0000313" key="2">
    <source>
        <dbReference type="EnsemblFungi" id="FOXG_09700P0"/>
    </source>
</evidence>
<dbReference type="PANTHER" id="PTHR43798:SF5">
    <property type="entry name" value="MONOACYLGLYCEROL LIPASE ABHD6"/>
    <property type="match status" value="1"/>
</dbReference>
<reference evidence="2" key="2">
    <citation type="submission" date="2025-08" db="UniProtKB">
        <authorList>
            <consortium name="EnsemblFungi"/>
        </authorList>
    </citation>
    <scope>IDENTIFICATION</scope>
    <source>
        <strain evidence="2">4287 / CBS 123668 / FGSC 9935 / NRRL 34936</strain>
    </source>
</reference>
<feature type="domain" description="AB hydrolase-1" evidence="1">
    <location>
        <begin position="28"/>
        <end position="258"/>
    </location>
</feature>
<dbReference type="VEuPathDB" id="FungiDB:FOXG_09700"/>
<dbReference type="EnsemblFungi" id="FOXG_09700T0">
    <property type="protein sequence ID" value="FOXG_09700P0"/>
    <property type="gene ID" value="FOXG_09700"/>
</dbReference>